<dbReference type="InterPro" id="IPR012348">
    <property type="entry name" value="RNR-like"/>
</dbReference>
<dbReference type="Proteomes" id="UP000054683">
    <property type="component" value="Unassembled WGS sequence"/>
</dbReference>
<dbReference type="PIRSF" id="PIRSF000040">
    <property type="entry name" value="MMOH_comp"/>
    <property type="match status" value="1"/>
</dbReference>
<dbReference type="InterPro" id="IPR003430">
    <property type="entry name" value="Phenol_Hydrox"/>
</dbReference>
<keyword evidence="1" id="KW-0560">Oxidoreductase</keyword>
<dbReference type="InterPro" id="IPR009078">
    <property type="entry name" value="Ferritin-like_SF"/>
</dbReference>
<dbReference type="CDD" id="cd01058">
    <property type="entry name" value="AAMH_B"/>
    <property type="match status" value="1"/>
</dbReference>
<organism evidence="3 4">
    <name type="scientific">Caballeronia udeis</name>
    <dbReference type="NCBI Taxonomy" id="1232866"/>
    <lineage>
        <taxon>Bacteria</taxon>
        <taxon>Pseudomonadati</taxon>
        <taxon>Pseudomonadota</taxon>
        <taxon>Betaproteobacteria</taxon>
        <taxon>Burkholderiales</taxon>
        <taxon>Burkholderiaceae</taxon>
        <taxon>Caballeronia</taxon>
    </lineage>
</organism>
<evidence type="ECO:0000256" key="2">
    <source>
        <dbReference type="ARBA" id="ARBA00023033"/>
    </source>
</evidence>
<dbReference type="SUPFAM" id="SSF47240">
    <property type="entry name" value="Ferritin-like"/>
    <property type="match status" value="1"/>
</dbReference>
<dbReference type="OrthoDB" id="9806768at2"/>
<dbReference type="EMBL" id="FCOK02000015">
    <property type="protein sequence ID" value="SAL32030.1"/>
    <property type="molecule type" value="Genomic_DNA"/>
</dbReference>
<proteinExistence type="predicted"/>
<gene>
    <name evidence="3" type="ORF">AWB69_02744</name>
</gene>
<name>A0A158GKU7_9BURK</name>
<dbReference type="GO" id="GO:0016709">
    <property type="term" value="F:oxidoreductase activity, acting on paired donors, with incorporation or reduction of molecular oxygen, NAD(P)H as one donor, and incorporation of one atom of oxygen"/>
    <property type="evidence" value="ECO:0007669"/>
    <property type="project" value="InterPro"/>
</dbReference>
<dbReference type="Pfam" id="PF02332">
    <property type="entry name" value="Phenol_Hydrox"/>
    <property type="match status" value="1"/>
</dbReference>
<dbReference type="Gene3D" id="1.10.620.20">
    <property type="entry name" value="Ribonucleotide Reductase, subunit A"/>
    <property type="match status" value="1"/>
</dbReference>
<protein>
    <submittedName>
        <fullName evidence="3">Methane/phenol/toluene hydroxylase</fullName>
    </submittedName>
</protein>
<evidence type="ECO:0000256" key="1">
    <source>
        <dbReference type="ARBA" id="ARBA00023002"/>
    </source>
</evidence>
<dbReference type="InterPro" id="IPR012078">
    <property type="entry name" value="MP_mOase_hydro"/>
</dbReference>
<evidence type="ECO:0000313" key="4">
    <source>
        <dbReference type="Proteomes" id="UP000054683"/>
    </source>
</evidence>
<keyword evidence="2" id="KW-0503">Monooxygenase</keyword>
<accession>A0A158GKU7</accession>
<reference evidence="3 4" key="1">
    <citation type="submission" date="2016-01" db="EMBL/GenBank/DDBJ databases">
        <authorList>
            <person name="Oliw E.H."/>
        </authorList>
    </citation>
    <scope>NUCLEOTIDE SEQUENCE [LARGE SCALE GENOMIC DNA]</scope>
    <source>
        <strain evidence="3">LMG 27134</strain>
    </source>
</reference>
<evidence type="ECO:0000313" key="3">
    <source>
        <dbReference type="EMBL" id="SAL32030.1"/>
    </source>
</evidence>
<dbReference type="AlphaFoldDB" id="A0A158GKU7"/>
<dbReference type="RefSeq" id="WP_062085379.1">
    <property type="nucleotide sequence ID" value="NZ_FCOK02000015.1"/>
</dbReference>
<sequence>MQVDIKSLSIKPLRNTFDQVARFTGTDKTASRYLEATIGVQPEANFHYKPLWAEGREIYDKRNTAIVMGEWDKLLDPRQYYYGSWAIARSRQQDAAERSFAFVEKREMLASTAPELRQKIIDIVLPLRHLEYAANLNNCYMSAYGYGASVTQATMMCAMDRLGIAQYITRIGLLLDGNSAESLRSAKCTWQSDAIWQPLRKLAETMLVTKDWFELLIAQNVVIDGLVYPLVYRSVSDALSAQGGSAFAMLTEFMSEWYDEHIRWSDNLVKVAAAESTENKTRIAGWVATWHEQALTALAPVAIKALGETGPSALEAASALLDARMNKVGL</sequence>